<feature type="domain" description="Serine aminopeptidase S33" evidence="1">
    <location>
        <begin position="99"/>
        <end position="353"/>
    </location>
</feature>
<dbReference type="PANTHER" id="PTHR11614">
    <property type="entry name" value="PHOSPHOLIPASE-RELATED"/>
    <property type="match status" value="1"/>
</dbReference>
<evidence type="ECO:0000313" key="3">
    <source>
        <dbReference type="Proteomes" id="UP000430975"/>
    </source>
</evidence>
<dbReference type="InterPro" id="IPR029058">
    <property type="entry name" value="AB_hydrolase_fold"/>
</dbReference>
<protein>
    <submittedName>
        <fullName evidence="2">Alpha/beta fold hydrolase</fullName>
    </submittedName>
</protein>
<accession>A0A6I2GHG4</accession>
<evidence type="ECO:0000259" key="1">
    <source>
        <dbReference type="Pfam" id="PF12146"/>
    </source>
</evidence>
<dbReference type="Gene3D" id="3.40.50.1820">
    <property type="entry name" value="alpha/beta hydrolase"/>
    <property type="match status" value="1"/>
</dbReference>
<dbReference type="InterPro" id="IPR051044">
    <property type="entry name" value="MAG_DAG_Lipase"/>
</dbReference>
<dbReference type="Pfam" id="PF12146">
    <property type="entry name" value="Hydrolase_4"/>
    <property type="match status" value="1"/>
</dbReference>
<proteinExistence type="predicted"/>
<evidence type="ECO:0000313" key="2">
    <source>
        <dbReference type="EMBL" id="MRI85282.1"/>
    </source>
</evidence>
<reference evidence="2 3" key="1">
    <citation type="submission" date="2019-11" db="EMBL/GenBank/DDBJ databases">
        <title>Characterisation of Fundicoccus ignavus gen. nov. sp. nov., a novel genus of the family Aerococcaceae isolated from bulk tank milk.</title>
        <authorList>
            <person name="Siebert A."/>
            <person name="Huptas C."/>
            <person name="Wenning M."/>
            <person name="Scherer S."/>
            <person name="Doll E.V."/>
        </authorList>
    </citation>
    <scope>NUCLEOTIDE SEQUENCE [LARGE SCALE GENOMIC DNA]</scope>
    <source>
        <strain evidence="2 3">WS4759</strain>
    </source>
</reference>
<dbReference type="Proteomes" id="UP000430975">
    <property type="component" value="Unassembled WGS sequence"/>
</dbReference>
<keyword evidence="2" id="KW-0378">Hydrolase</keyword>
<name>A0A6I2GHG4_9LACT</name>
<dbReference type="RefSeq" id="WP_153863394.1">
    <property type="nucleotide sequence ID" value="NZ_WJQS01000003.1"/>
</dbReference>
<gene>
    <name evidence="2" type="ORF">GIY09_05255</name>
</gene>
<dbReference type="GO" id="GO:0016787">
    <property type="term" value="F:hydrolase activity"/>
    <property type="evidence" value="ECO:0007669"/>
    <property type="project" value="UniProtKB-KW"/>
</dbReference>
<comment type="caution">
    <text evidence="2">The sequence shown here is derived from an EMBL/GenBank/DDBJ whole genome shotgun (WGS) entry which is preliminary data.</text>
</comment>
<sequence length="378" mass="43454">MLKKIAKTTAKLGLATLGGLAVYHTKYNKKYPLVSESHAEQPLSSDGKIADIDWVVEENYKEMMTNKVEPFLKNRLEVGNLDRGDYSLAYEKFLLPHSIASVIIVHGFNEYKEKFHEVVYYFLQKNIQVFIYDQRGHGMSKLSAQQTQIDSQNFNEYVLDLKAMIDEVVKPSLLKEDKLFIFSHSMGGAVTTSFIEQFEGRVDGVILNTPMFLIDTGKYPRSFTYLYSKQMAKLGWGREYIPTTEAFDSEKHTRYDKQPENSISNSQIREAYHHDVNVRLHTVPTRGGSLNWLKTAFDTTHAILKPDRLKRIKQPVLLIRAGRDTVVQKEGIFTAGTYLPNVEQILIAESKHQTYLNHDAELKIYMSKLLEFIQQNAK</sequence>
<organism evidence="2 3">
    <name type="scientific">Fundicoccus ignavus</name>
    <dbReference type="NCBI Taxonomy" id="2664442"/>
    <lineage>
        <taxon>Bacteria</taxon>
        <taxon>Bacillati</taxon>
        <taxon>Bacillota</taxon>
        <taxon>Bacilli</taxon>
        <taxon>Lactobacillales</taxon>
        <taxon>Aerococcaceae</taxon>
        <taxon>Fundicoccus</taxon>
    </lineage>
</organism>
<dbReference type="EMBL" id="WJQS01000003">
    <property type="protein sequence ID" value="MRI85282.1"/>
    <property type="molecule type" value="Genomic_DNA"/>
</dbReference>
<keyword evidence="3" id="KW-1185">Reference proteome</keyword>
<dbReference type="SUPFAM" id="SSF53474">
    <property type="entry name" value="alpha/beta-Hydrolases"/>
    <property type="match status" value="1"/>
</dbReference>
<dbReference type="AlphaFoldDB" id="A0A6I2GHG4"/>
<dbReference type="InterPro" id="IPR022742">
    <property type="entry name" value="Hydrolase_4"/>
</dbReference>